<dbReference type="Pfam" id="PF14028">
    <property type="entry name" value="Lant_dehydr_C"/>
    <property type="match status" value="1"/>
</dbReference>
<comment type="caution">
    <text evidence="2">The sequence shown here is derived from an EMBL/GenBank/DDBJ whole genome shotgun (WGS) entry which is preliminary data.</text>
</comment>
<evidence type="ECO:0000259" key="1">
    <source>
        <dbReference type="Pfam" id="PF14028"/>
    </source>
</evidence>
<organism evidence="2 3">
    <name type="scientific">Flavobacterium difficile</name>
    <dbReference type="NCBI Taxonomy" id="2709659"/>
    <lineage>
        <taxon>Bacteria</taxon>
        <taxon>Pseudomonadati</taxon>
        <taxon>Bacteroidota</taxon>
        <taxon>Flavobacteriia</taxon>
        <taxon>Flavobacteriales</taxon>
        <taxon>Flavobacteriaceae</taxon>
        <taxon>Flavobacterium</taxon>
    </lineage>
</organism>
<dbReference type="Proteomes" id="UP000800984">
    <property type="component" value="Unassembled WGS sequence"/>
</dbReference>
<proteinExistence type="predicted"/>
<gene>
    <name evidence="2" type="ORF">G4D72_00185</name>
</gene>
<dbReference type="EMBL" id="JAAJBT010000001">
    <property type="protein sequence ID" value="NHM00521.1"/>
    <property type="molecule type" value="Genomic_DNA"/>
</dbReference>
<name>A0ABX0I1E9_9FLAO</name>
<dbReference type="NCBIfam" id="TIGR03891">
    <property type="entry name" value="thiopep_ocin"/>
    <property type="match status" value="1"/>
</dbReference>
<feature type="domain" description="Thiopeptide-type bacteriocin biosynthesis" evidence="1">
    <location>
        <begin position="11"/>
        <end position="275"/>
    </location>
</feature>
<dbReference type="RefSeq" id="WP_166075559.1">
    <property type="nucleotide sequence ID" value="NZ_JAAJBT010000001.1"/>
</dbReference>
<dbReference type="InterPro" id="IPR023809">
    <property type="entry name" value="Thiopep_bacteriocin_synth_dom"/>
</dbReference>
<reference evidence="2 3" key="1">
    <citation type="submission" date="2020-02" db="EMBL/GenBank/DDBJ databases">
        <authorList>
            <person name="Chen W.-M."/>
        </authorList>
    </citation>
    <scope>NUCLEOTIDE SEQUENCE [LARGE SCALE GENOMIC DNA]</scope>
    <source>
        <strain evidence="2 3">KDG-16</strain>
    </source>
</reference>
<protein>
    <recommendedName>
        <fullName evidence="1">Thiopeptide-type bacteriocin biosynthesis domain-containing protein</fullName>
    </recommendedName>
</protein>
<accession>A0ABX0I1E9</accession>
<evidence type="ECO:0000313" key="3">
    <source>
        <dbReference type="Proteomes" id="UP000800984"/>
    </source>
</evidence>
<evidence type="ECO:0000313" key="2">
    <source>
        <dbReference type="EMBL" id="NHM00521.1"/>
    </source>
</evidence>
<sequence length="295" mass="35560">MSRILSLGSEWIYFKLYSGYKTADIILLNFLKEKIEELLTQKIIKKWFFIRYNDTDSHLRIRFQLLNSDDVSYVIKELHPIFNELLAINFVWKIQSDTYLREIERYGLETMEDSEQLFYFDSKMIMNYLNIKNNFKNETVQLLFSLLAIDSFLNSFSLSIDEKFILLYDMQQSFKNEFKATKVLRSELDIHYRSLECDILDSFSKNLNSNLHALYTTIYEKEIQIKPIAETLKKKLQINMNSFLSSHIHMMINRQFTSRQRQYETVIYDHLYRYYKTCRFSKKTTSSLKLEEIES</sequence>
<keyword evidence="3" id="KW-1185">Reference proteome</keyword>